<sequence>MRIAQKGTFAARMVSCSLFTNSAVVSSILASSRWKRFVECGDITLLCFLSCCLYRLAQRFYLDACETCARIISTLHASRRRHRTRIQGQGELLKLHSQYHGCVLDLSQRYFPAVPSYLSVRDQSTRETPDAKRSRQEASQLARAVEESLASYEAEQNETGFRPSKN</sequence>
<protein>
    <submittedName>
        <fullName evidence="1">Uncharacterized protein</fullName>
    </submittedName>
</protein>
<organism evidence="1 2">
    <name type="scientific">Rhipicephalus microplus</name>
    <name type="common">Cattle tick</name>
    <name type="synonym">Boophilus microplus</name>
    <dbReference type="NCBI Taxonomy" id="6941"/>
    <lineage>
        <taxon>Eukaryota</taxon>
        <taxon>Metazoa</taxon>
        <taxon>Ecdysozoa</taxon>
        <taxon>Arthropoda</taxon>
        <taxon>Chelicerata</taxon>
        <taxon>Arachnida</taxon>
        <taxon>Acari</taxon>
        <taxon>Parasitiformes</taxon>
        <taxon>Ixodida</taxon>
        <taxon>Ixodoidea</taxon>
        <taxon>Ixodidae</taxon>
        <taxon>Rhipicephalinae</taxon>
        <taxon>Rhipicephalus</taxon>
        <taxon>Boophilus</taxon>
    </lineage>
</organism>
<keyword evidence="2" id="KW-1185">Reference proteome</keyword>
<reference evidence="1" key="2">
    <citation type="submission" date="2021-09" db="EMBL/GenBank/DDBJ databases">
        <authorList>
            <person name="Jia N."/>
            <person name="Wang J."/>
            <person name="Shi W."/>
            <person name="Du L."/>
            <person name="Sun Y."/>
            <person name="Zhan W."/>
            <person name="Jiang J."/>
            <person name="Wang Q."/>
            <person name="Zhang B."/>
            <person name="Ji P."/>
            <person name="Sakyi L.B."/>
            <person name="Cui X."/>
            <person name="Yuan T."/>
            <person name="Jiang B."/>
            <person name="Yang W."/>
            <person name="Lam T.T.-Y."/>
            <person name="Chang Q."/>
            <person name="Ding S."/>
            <person name="Wang X."/>
            <person name="Zhu J."/>
            <person name="Ruan X."/>
            <person name="Zhao L."/>
            <person name="Wei J."/>
            <person name="Que T."/>
            <person name="Du C."/>
            <person name="Cheng J."/>
            <person name="Dai P."/>
            <person name="Han X."/>
            <person name="Huang E."/>
            <person name="Gao Y."/>
            <person name="Liu J."/>
            <person name="Shao H."/>
            <person name="Ye R."/>
            <person name="Li L."/>
            <person name="Wei W."/>
            <person name="Wang X."/>
            <person name="Wang C."/>
            <person name="Huo Q."/>
            <person name="Li W."/>
            <person name="Guo W."/>
            <person name="Chen H."/>
            <person name="Chen S."/>
            <person name="Zhou L."/>
            <person name="Zhou L."/>
            <person name="Ni X."/>
            <person name="Tian J."/>
            <person name="Zhou Y."/>
            <person name="Sheng Y."/>
            <person name="Liu T."/>
            <person name="Pan Y."/>
            <person name="Xia L."/>
            <person name="Li J."/>
            <person name="Zhao F."/>
            <person name="Cao W."/>
        </authorList>
    </citation>
    <scope>NUCLEOTIDE SEQUENCE</scope>
    <source>
        <strain evidence="1">Rmic-2018</strain>
        <tissue evidence="1">Larvae</tissue>
    </source>
</reference>
<dbReference type="EMBL" id="JABSTU010000008">
    <property type="protein sequence ID" value="KAH8022819.1"/>
    <property type="molecule type" value="Genomic_DNA"/>
</dbReference>
<accession>A0A9J6DLE0</accession>
<name>A0A9J6DLE0_RHIMP</name>
<gene>
    <name evidence="1" type="ORF">HPB51_005979</name>
</gene>
<evidence type="ECO:0000313" key="2">
    <source>
        <dbReference type="Proteomes" id="UP000821866"/>
    </source>
</evidence>
<comment type="caution">
    <text evidence="1">The sequence shown here is derived from an EMBL/GenBank/DDBJ whole genome shotgun (WGS) entry which is preliminary data.</text>
</comment>
<dbReference type="Proteomes" id="UP000821866">
    <property type="component" value="Chromosome 6"/>
</dbReference>
<reference evidence="1" key="1">
    <citation type="journal article" date="2020" name="Cell">
        <title>Large-Scale Comparative Analyses of Tick Genomes Elucidate Their Genetic Diversity and Vector Capacities.</title>
        <authorList>
            <consortium name="Tick Genome and Microbiome Consortium (TIGMIC)"/>
            <person name="Jia N."/>
            <person name="Wang J."/>
            <person name="Shi W."/>
            <person name="Du L."/>
            <person name="Sun Y."/>
            <person name="Zhan W."/>
            <person name="Jiang J.F."/>
            <person name="Wang Q."/>
            <person name="Zhang B."/>
            <person name="Ji P."/>
            <person name="Bell-Sakyi L."/>
            <person name="Cui X.M."/>
            <person name="Yuan T.T."/>
            <person name="Jiang B.G."/>
            <person name="Yang W.F."/>
            <person name="Lam T.T."/>
            <person name="Chang Q.C."/>
            <person name="Ding S.J."/>
            <person name="Wang X.J."/>
            <person name="Zhu J.G."/>
            <person name="Ruan X.D."/>
            <person name="Zhao L."/>
            <person name="Wei J.T."/>
            <person name="Ye R.Z."/>
            <person name="Que T.C."/>
            <person name="Du C.H."/>
            <person name="Zhou Y.H."/>
            <person name="Cheng J.X."/>
            <person name="Dai P.F."/>
            <person name="Guo W.B."/>
            <person name="Han X.H."/>
            <person name="Huang E.J."/>
            <person name="Li L.F."/>
            <person name="Wei W."/>
            <person name="Gao Y.C."/>
            <person name="Liu J.Z."/>
            <person name="Shao H.Z."/>
            <person name="Wang X."/>
            <person name="Wang C.C."/>
            <person name="Yang T.C."/>
            <person name="Huo Q.B."/>
            <person name="Li W."/>
            <person name="Chen H.Y."/>
            <person name="Chen S.E."/>
            <person name="Zhou L.G."/>
            <person name="Ni X.B."/>
            <person name="Tian J.H."/>
            <person name="Sheng Y."/>
            <person name="Liu T."/>
            <person name="Pan Y.S."/>
            <person name="Xia L.Y."/>
            <person name="Li J."/>
            <person name="Zhao F."/>
            <person name="Cao W.C."/>
        </authorList>
    </citation>
    <scope>NUCLEOTIDE SEQUENCE</scope>
    <source>
        <strain evidence="1">Rmic-2018</strain>
    </source>
</reference>
<dbReference type="AlphaFoldDB" id="A0A9J6DLE0"/>
<proteinExistence type="predicted"/>
<evidence type="ECO:0000313" key="1">
    <source>
        <dbReference type="EMBL" id="KAH8022819.1"/>
    </source>
</evidence>